<evidence type="ECO:0000313" key="1">
    <source>
        <dbReference type="EMBL" id="EDP94972.1"/>
    </source>
</evidence>
<protein>
    <submittedName>
        <fullName evidence="1">Uncharacterized protein</fullName>
    </submittedName>
</protein>
<dbReference type="Proteomes" id="UP000002945">
    <property type="component" value="Unassembled WGS sequence"/>
</dbReference>
<accession>A9E601</accession>
<dbReference type="eggNOG" id="ENOG502ZJ9T">
    <property type="taxonomic scope" value="Bacteria"/>
</dbReference>
<dbReference type="EMBL" id="ABIB01000011">
    <property type="protein sequence ID" value="EDP94972.1"/>
    <property type="molecule type" value="Genomic_DNA"/>
</dbReference>
<name>A9E601_9FLAO</name>
<reference evidence="1 2" key="1">
    <citation type="journal article" date="2011" name="J. Bacteriol.">
        <title>Genome sequence of the algicidal bacterium Kordia algicida OT-1.</title>
        <authorList>
            <person name="Lee H.S."/>
            <person name="Kang S.G."/>
            <person name="Kwon K.K."/>
            <person name="Lee J.H."/>
            <person name="Kim S.J."/>
        </authorList>
    </citation>
    <scope>NUCLEOTIDE SEQUENCE [LARGE SCALE GENOMIC DNA]</scope>
    <source>
        <strain evidence="1 2">OT-1</strain>
    </source>
</reference>
<evidence type="ECO:0000313" key="2">
    <source>
        <dbReference type="Proteomes" id="UP000002945"/>
    </source>
</evidence>
<dbReference type="AlphaFoldDB" id="A9E601"/>
<proteinExistence type="predicted"/>
<comment type="caution">
    <text evidence="1">The sequence shown here is derived from an EMBL/GenBank/DDBJ whole genome shotgun (WGS) entry which is preliminary data.</text>
</comment>
<gene>
    <name evidence="1" type="ORF">KAOT1_01514</name>
</gene>
<dbReference type="HOGENOM" id="CLU_1150672_0_0_10"/>
<sequence length="241" mass="28952">MSEPDKYPELPFLEDIVDDSEDFTFIIDDDYHRIFLKNGLFLNRNNQFTIETPEGKEVFRIRLNAGMTRYMDSIGNIYYNQLKYKAPDYKKIEPIVMIDIGDSVADYAKEIYKENLVDSIEEMKIRYYASKLRSKYDLFLDDEVIRFKKDTLILYNVEEFCNFIKEPEPFEEFDDRIQIKSHSTGGHFGLPCFDHFYYFTVGKNKIKFKYQDKHALQWKKYTMNGKTYVYNFFGKLYLVND</sequence>
<keyword evidence="2" id="KW-1185">Reference proteome</keyword>
<dbReference type="STRING" id="391587.KAOT1_01514"/>
<organism evidence="1 2">
    <name type="scientific">Kordia algicida OT-1</name>
    <dbReference type="NCBI Taxonomy" id="391587"/>
    <lineage>
        <taxon>Bacteria</taxon>
        <taxon>Pseudomonadati</taxon>
        <taxon>Bacteroidota</taxon>
        <taxon>Flavobacteriia</taxon>
        <taxon>Flavobacteriales</taxon>
        <taxon>Flavobacteriaceae</taxon>
        <taxon>Kordia</taxon>
    </lineage>
</organism>